<evidence type="ECO:0000313" key="9">
    <source>
        <dbReference type="RefSeq" id="XP_015962058.3"/>
    </source>
</evidence>
<dbReference type="AlphaFoldDB" id="A0A6P4D7E8"/>
<name>A0A6P4D7E8_ARADU</name>
<dbReference type="SUPFAM" id="SSF47459">
    <property type="entry name" value="HLH, helix-loop-helix DNA-binding domain"/>
    <property type="match status" value="1"/>
</dbReference>
<accession>A0A6P4D7E8</accession>
<feature type="region of interest" description="Disordered" evidence="6">
    <location>
        <begin position="53"/>
        <end position="118"/>
    </location>
</feature>
<evidence type="ECO:0000256" key="5">
    <source>
        <dbReference type="SAM" id="Coils"/>
    </source>
</evidence>
<dbReference type="PANTHER" id="PTHR45959:SF10">
    <property type="entry name" value="HELIX LOOP HELIX DNA-BINDING DOMAIN PROTEIN"/>
    <property type="match status" value="1"/>
</dbReference>
<gene>
    <name evidence="9" type="primary">LOC107486034</name>
</gene>
<dbReference type="Proteomes" id="UP000515211">
    <property type="component" value="Chromosome 4"/>
</dbReference>
<feature type="compositionally biased region" description="Low complexity" evidence="6">
    <location>
        <begin position="53"/>
        <end position="90"/>
    </location>
</feature>
<evidence type="ECO:0000256" key="4">
    <source>
        <dbReference type="ARBA" id="ARBA00023242"/>
    </source>
</evidence>
<dbReference type="InterPro" id="IPR052610">
    <property type="entry name" value="bHLH_transcription_regulator"/>
</dbReference>
<proteinExistence type="predicted"/>
<dbReference type="GeneID" id="107486034"/>
<sequence length="347" mass="39408">MENLFKSWISRHLGMEEEEEENDDTIIMNNYSLNEEQEFLMKIFNGRPDFSSPESSEHYYYSSPNNNNNNSYNNNDPNNCDTSPNNNNSSVSFEDTRVQKSKSSNSSSSTYLLSFEPNSFKGRSRGDDGFELFEASMNKNDEGGTTKKRKGKTVDHIIAERKRRQDLTRSIIQLSATIPGLKKMDKAHVIRESLSYIKILQDRVKELENQIKDRRVDSAIFIGRSQDSLSTDKSTISCEITSDNNNGGGGFNESSLEIEAKVMEKEVLIRIQCEKQKNNIIMLKIHAFLDKLHLSIASNSVIPFGTSTLVIITIVAEMDNGGKFSMTMDELVKSLREDLMETNNNAW</sequence>
<dbReference type="InterPro" id="IPR036638">
    <property type="entry name" value="HLH_DNA-bd_sf"/>
</dbReference>
<dbReference type="Pfam" id="PF00010">
    <property type="entry name" value="HLH"/>
    <property type="match status" value="1"/>
</dbReference>
<comment type="subcellular location">
    <subcellularLocation>
        <location evidence="1">Nucleus</location>
    </subcellularLocation>
</comment>
<keyword evidence="3" id="KW-0804">Transcription</keyword>
<dbReference type="GO" id="GO:0046983">
    <property type="term" value="F:protein dimerization activity"/>
    <property type="evidence" value="ECO:0007669"/>
    <property type="project" value="InterPro"/>
</dbReference>
<dbReference type="GO" id="GO:0005634">
    <property type="term" value="C:nucleus"/>
    <property type="evidence" value="ECO:0007669"/>
    <property type="project" value="UniProtKB-SubCell"/>
</dbReference>
<dbReference type="SMART" id="SM00353">
    <property type="entry name" value="HLH"/>
    <property type="match status" value="1"/>
</dbReference>
<dbReference type="Gene3D" id="4.10.280.10">
    <property type="entry name" value="Helix-loop-helix DNA-binding domain"/>
    <property type="match status" value="1"/>
</dbReference>
<feature type="coiled-coil region" evidence="5">
    <location>
        <begin position="190"/>
        <end position="217"/>
    </location>
</feature>
<protein>
    <submittedName>
        <fullName evidence="9">Transcription factor NAI1-like isoform X1</fullName>
    </submittedName>
</protein>
<keyword evidence="8" id="KW-1185">Reference proteome</keyword>
<dbReference type="PANTHER" id="PTHR45959">
    <property type="entry name" value="BHLH TRANSCRIPTION FACTOR"/>
    <property type="match status" value="1"/>
</dbReference>
<keyword evidence="5" id="KW-0175">Coiled coil</keyword>
<dbReference type="InterPro" id="IPR011598">
    <property type="entry name" value="bHLH_dom"/>
</dbReference>
<feature type="domain" description="BHLH" evidence="7">
    <location>
        <begin position="151"/>
        <end position="200"/>
    </location>
</feature>
<evidence type="ECO:0000256" key="1">
    <source>
        <dbReference type="ARBA" id="ARBA00004123"/>
    </source>
</evidence>
<keyword evidence="4" id="KW-0539">Nucleus</keyword>
<keyword evidence="2" id="KW-0805">Transcription regulation</keyword>
<dbReference type="KEGG" id="adu:107486034"/>
<reference evidence="9" key="2">
    <citation type="submission" date="2025-08" db="UniProtKB">
        <authorList>
            <consortium name="RefSeq"/>
        </authorList>
    </citation>
    <scope>IDENTIFICATION</scope>
    <source>
        <tissue evidence="9">Whole plant</tissue>
    </source>
</reference>
<organism evidence="8 9">
    <name type="scientific">Arachis duranensis</name>
    <name type="common">Wild peanut</name>
    <dbReference type="NCBI Taxonomy" id="130453"/>
    <lineage>
        <taxon>Eukaryota</taxon>
        <taxon>Viridiplantae</taxon>
        <taxon>Streptophyta</taxon>
        <taxon>Embryophyta</taxon>
        <taxon>Tracheophyta</taxon>
        <taxon>Spermatophyta</taxon>
        <taxon>Magnoliopsida</taxon>
        <taxon>eudicotyledons</taxon>
        <taxon>Gunneridae</taxon>
        <taxon>Pentapetalae</taxon>
        <taxon>rosids</taxon>
        <taxon>fabids</taxon>
        <taxon>Fabales</taxon>
        <taxon>Fabaceae</taxon>
        <taxon>Papilionoideae</taxon>
        <taxon>50 kb inversion clade</taxon>
        <taxon>dalbergioids sensu lato</taxon>
        <taxon>Dalbergieae</taxon>
        <taxon>Pterocarpus clade</taxon>
        <taxon>Arachis</taxon>
    </lineage>
</organism>
<evidence type="ECO:0000256" key="2">
    <source>
        <dbReference type="ARBA" id="ARBA00023015"/>
    </source>
</evidence>
<evidence type="ECO:0000256" key="3">
    <source>
        <dbReference type="ARBA" id="ARBA00023163"/>
    </source>
</evidence>
<evidence type="ECO:0000256" key="6">
    <source>
        <dbReference type="SAM" id="MobiDB-lite"/>
    </source>
</evidence>
<reference evidence="8" key="1">
    <citation type="journal article" date="2016" name="Nat. Genet.">
        <title>The genome sequences of Arachis duranensis and Arachis ipaensis, the diploid ancestors of cultivated peanut.</title>
        <authorList>
            <person name="Bertioli D.J."/>
            <person name="Cannon S.B."/>
            <person name="Froenicke L."/>
            <person name="Huang G."/>
            <person name="Farmer A.D."/>
            <person name="Cannon E.K."/>
            <person name="Liu X."/>
            <person name="Gao D."/>
            <person name="Clevenger J."/>
            <person name="Dash S."/>
            <person name="Ren L."/>
            <person name="Moretzsohn M.C."/>
            <person name="Shirasawa K."/>
            <person name="Huang W."/>
            <person name="Vidigal B."/>
            <person name="Abernathy B."/>
            <person name="Chu Y."/>
            <person name="Niederhuth C.E."/>
            <person name="Umale P."/>
            <person name="Araujo A.C."/>
            <person name="Kozik A."/>
            <person name="Kim K.D."/>
            <person name="Burow M.D."/>
            <person name="Varshney R.K."/>
            <person name="Wang X."/>
            <person name="Zhang X."/>
            <person name="Barkley N."/>
            <person name="Guimaraes P.M."/>
            <person name="Isobe S."/>
            <person name="Guo B."/>
            <person name="Liao B."/>
            <person name="Stalker H.T."/>
            <person name="Schmitz R.J."/>
            <person name="Scheffler B.E."/>
            <person name="Leal-Bertioli S.C."/>
            <person name="Xun X."/>
            <person name="Jackson S.A."/>
            <person name="Michelmore R."/>
            <person name="Ozias-Akins P."/>
        </authorList>
    </citation>
    <scope>NUCLEOTIDE SEQUENCE [LARGE SCALE GENOMIC DNA]</scope>
    <source>
        <strain evidence="8">cv. V14167</strain>
    </source>
</reference>
<dbReference type="RefSeq" id="XP_015962058.3">
    <property type="nucleotide sequence ID" value="XM_016106572.3"/>
</dbReference>
<evidence type="ECO:0000259" key="7">
    <source>
        <dbReference type="PROSITE" id="PS50888"/>
    </source>
</evidence>
<dbReference type="PROSITE" id="PS50888">
    <property type="entry name" value="BHLH"/>
    <property type="match status" value="1"/>
</dbReference>
<evidence type="ECO:0000313" key="8">
    <source>
        <dbReference type="Proteomes" id="UP000515211"/>
    </source>
</evidence>